<dbReference type="KEGG" id="atq:GH723_13330"/>
<dbReference type="RefSeq" id="WP_153760106.1">
    <property type="nucleotide sequence ID" value="NZ_CP045851.1"/>
</dbReference>
<keyword evidence="4" id="KW-1185">Reference proteome</keyword>
<evidence type="ECO:0000256" key="1">
    <source>
        <dbReference type="SAM" id="MobiDB-lite"/>
    </source>
</evidence>
<dbReference type="InterPro" id="IPR027417">
    <property type="entry name" value="P-loop_NTPase"/>
</dbReference>
<feature type="transmembrane region" description="Helical" evidence="2">
    <location>
        <begin position="12"/>
        <end position="31"/>
    </location>
</feature>
<dbReference type="Gene3D" id="3.40.50.300">
    <property type="entry name" value="P-loop containing nucleotide triphosphate hydrolases"/>
    <property type="match status" value="1"/>
</dbReference>
<accession>A0A5Q2RQ28</accession>
<dbReference type="PANTHER" id="PTHR32309:SF31">
    <property type="entry name" value="CAPSULAR EXOPOLYSACCHARIDE FAMILY"/>
    <property type="match status" value="1"/>
</dbReference>
<gene>
    <name evidence="3" type="ORF">GH723_13330</name>
</gene>
<evidence type="ECO:0000256" key="2">
    <source>
        <dbReference type="SAM" id="Phobius"/>
    </source>
</evidence>
<dbReference type="Proteomes" id="UP000334019">
    <property type="component" value="Chromosome"/>
</dbReference>
<dbReference type="EMBL" id="CP045851">
    <property type="protein sequence ID" value="QGG96000.1"/>
    <property type="molecule type" value="Genomic_DNA"/>
</dbReference>
<protein>
    <recommendedName>
        <fullName evidence="5">CobQ/CobB/MinD/ParA nucleotide binding domain-containing protein</fullName>
    </recommendedName>
</protein>
<keyword evidence="2" id="KW-0472">Membrane</keyword>
<feature type="region of interest" description="Disordered" evidence="1">
    <location>
        <begin position="504"/>
        <end position="536"/>
    </location>
</feature>
<dbReference type="AlphaFoldDB" id="A0A5Q2RQ28"/>
<proteinExistence type="predicted"/>
<dbReference type="PANTHER" id="PTHR32309">
    <property type="entry name" value="TYROSINE-PROTEIN KINASE"/>
    <property type="match status" value="1"/>
</dbReference>
<feature type="region of interest" description="Disordered" evidence="1">
    <location>
        <begin position="389"/>
        <end position="414"/>
    </location>
</feature>
<keyword evidence="2" id="KW-0812">Transmembrane</keyword>
<evidence type="ECO:0000313" key="4">
    <source>
        <dbReference type="Proteomes" id="UP000334019"/>
    </source>
</evidence>
<name>A0A5Q2RQ28_9ACTN</name>
<dbReference type="SUPFAM" id="SSF52540">
    <property type="entry name" value="P-loop containing nucleoside triphosphate hydrolases"/>
    <property type="match status" value="1"/>
</dbReference>
<dbReference type="InterPro" id="IPR050445">
    <property type="entry name" value="Bact_polysacc_biosynth/exp"/>
</dbReference>
<sequence>MELVYITRAIRRYWWVTVLGAVLGLVAGMALGGGGVDSYVAEARVLVAPPSDAGFGSTSNDRYVQNQLLVLDSEAIAVAVAEEIGDISAAEVRSAATFEQIPGSDILFVTVTASTPELARDIANGYVDAYFRASREQLDDAQEPDLAAINDAIGDVEEALATVDARIEEVMAPYVNQPAAVEVPTVDQVSPTLDTERQALLDQYFQLLFSRNEMTLGAQTRVATQVVQRATLPTAPTSAGMSLLLVAGPVAGLMLGGLASVALARTSNRILDEDEAEDVLGMPVAARVARDRGLAAPRHDLVGPTPEKVVGTIHELCVRAEASAVSGPALTVVVGGADESAGSTTVALAMARHFAGMGSQVLLVDADTSDPELTTLAGEGVSGVRMLLSDDPARTSPSGRTDRNRPRHPYMRTGVNGLRFSGLGEVADAHGIRRQDASTLLERASEHAQVVVVDAGVLMDAAANVALAQLADVVVLTMPAKRQRRSTLEVTIRQLSSRGALLPVMTGAGTGKHRATPRPTPTETSDAPSEVEVASR</sequence>
<organism evidence="3 4">
    <name type="scientific">Actinomarinicola tropica</name>
    <dbReference type="NCBI Taxonomy" id="2789776"/>
    <lineage>
        <taxon>Bacteria</taxon>
        <taxon>Bacillati</taxon>
        <taxon>Actinomycetota</taxon>
        <taxon>Acidimicrobiia</taxon>
        <taxon>Acidimicrobiales</taxon>
        <taxon>Iamiaceae</taxon>
        <taxon>Actinomarinicola</taxon>
    </lineage>
</organism>
<evidence type="ECO:0008006" key="5">
    <source>
        <dbReference type="Google" id="ProtNLM"/>
    </source>
</evidence>
<reference evidence="3 4" key="1">
    <citation type="submission" date="2019-11" db="EMBL/GenBank/DDBJ databases">
        <authorList>
            <person name="He Y."/>
        </authorList>
    </citation>
    <scope>NUCLEOTIDE SEQUENCE [LARGE SCALE GENOMIC DNA]</scope>
    <source>
        <strain evidence="3 4">SCSIO 58843</strain>
    </source>
</reference>
<keyword evidence="2" id="KW-1133">Transmembrane helix</keyword>
<evidence type="ECO:0000313" key="3">
    <source>
        <dbReference type="EMBL" id="QGG96000.1"/>
    </source>
</evidence>